<keyword evidence="3" id="KW-1185">Reference proteome</keyword>
<dbReference type="AlphaFoldDB" id="A0A1E1MFL4"/>
<protein>
    <submittedName>
        <fullName evidence="2">Uncharacterized protein</fullName>
    </submittedName>
</protein>
<dbReference type="Proteomes" id="UP000177625">
    <property type="component" value="Unassembled WGS sequence"/>
</dbReference>
<feature type="compositionally biased region" description="Basic and acidic residues" evidence="1">
    <location>
        <begin position="27"/>
        <end position="55"/>
    </location>
</feature>
<evidence type="ECO:0000256" key="1">
    <source>
        <dbReference type="SAM" id="MobiDB-lite"/>
    </source>
</evidence>
<proteinExistence type="predicted"/>
<evidence type="ECO:0000313" key="2">
    <source>
        <dbReference type="EMBL" id="CZT47817.1"/>
    </source>
</evidence>
<organism evidence="2 3">
    <name type="scientific">Rhynchosporium secalis</name>
    <name type="common">Barley scald fungus</name>
    <dbReference type="NCBI Taxonomy" id="38038"/>
    <lineage>
        <taxon>Eukaryota</taxon>
        <taxon>Fungi</taxon>
        <taxon>Dikarya</taxon>
        <taxon>Ascomycota</taxon>
        <taxon>Pezizomycotina</taxon>
        <taxon>Leotiomycetes</taxon>
        <taxon>Helotiales</taxon>
        <taxon>Ploettnerulaceae</taxon>
        <taxon>Rhynchosporium</taxon>
    </lineage>
</organism>
<accession>A0A1E1MFL4</accession>
<sequence length="190" mass="20774">MPRPRKSHYPPLQVVSKETKGDDDDGGGDKVGKDYGGKGDEENPHGDDMGLQGDHETIILKATMISGCDRTRISIAQDDWSRKKREDNDQERIDKSEEVQHQPPSQHLTPTTRSNNSSQYCREGGRKVEKRRGSADVQSGGGECLGLLGSETEEEGEGCEMGKVKRCGCRQDMVGLLGSDHCPMLSCVGV</sequence>
<feature type="compositionally biased region" description="Basic and acidic residues" evidence="1">
    <location>
        <begin position="123"/>
        <end position="134"/>
    </location>
</feature>
<feature type="region of interest" description="Disordered" evidence="1">
    <location>
        <begin position="1"/>
        <end position="55"/>
    </location>
</feature>
<dbReference type="EMBL" id="FJVC01000307">
    <property type="protein sequence ID" value="CZT47817.1"/>
    <property type="molecule type" value="Genomic_DNA"/>
</dbReference>
<name>A0A1E1MFL4_RHYSE</name>
<feature type="compositionally biased region" description="Polar residues" evidence="1">
    <location>
        <begin position="102"/>
        <end position="120"/>
    </location>
</feature>
<evidence type="ECO:0000313" key="3">
    <source>
        <dbReference type="Proteomes" id="UP000177625"/>
    </source>
</evidence>
<feature type="compositionally biased region" description="Basic and acidic residues" evidence="1">
    <location>
        <begin position="79"/>
        <end position="100"/>
    </location>
</feature>
<feature type="region of interest" description="Disordered" evidence="1">
    <location>
        <begin position="79"/>
        <end position="143"/>
    </location>
</feature>
<reference evidence="3" key="1">
    <citation type="submission" date="2016-03" db="EMBL/GenBank/DDBJ databases">
        <authorList>
            <person name="Guldener U."/>
        </authorList>
    </citation>
    <scope>NUCLEOTIDE SEQUENCE [LARGE SCALE GENOMIC DNA]</scope>
</reference>
<gene>
    <name evidence="2" type="ORF">RSE6_08426</name>
</gene>